<reference evidence="4 5" key="1">
    <citation type="submission" date="2021-06" db="EMBL/GenBank/DDBJ databases">
        <authorList>
            <person name="Kallberg Y."/>
            <person name="Tangrot J."/>
            <person name="Rosling A."/>
        </authorList>
    </citation>
    <scope>NUCLEOTIDE SEQUENCE [LARGE SCALE GENOMIC DNA]</scope>
    <source>
        <strain evidence="4 5">120-4 pot B 10/14</strain>
    </source>
</reference>
<evidence type="ECO:0000313" key="4">
    <source>
        <dbReference type="EMBL" id="CAG8597084.1"/>
    </source>
</evidence>
<gene>
    <name evidence="4" type="ORF">GMARGA_LOCUS6696</name>
</gene>
<dbReference type="CDD" id="cd05471">
    <property type="entry name" value="pepsin_like"/>
    <property type="match status" value="1"/>
</dbReference>
<feature type="chain" id="PRO_5045154802" evidence="2">
    <location>
        <begin position="25"/>
        <end position="413"/>
    </location>
</feature>
<evidence type="ECO:0000259" key="3">
    <source>
        <dbReference type="PROSITE" id="PS51767"/>
    </source>
</evidence>
<protein>
    <submittedName>
        <fullName evidence="4">1834_t:CDS:1</fullName>
    </submittedName>
</protein>
<dbReference type="PANTHER" id="PTHR47966:SF51">
    <property type="entry name" value="BETA-SITE APP-CLEAVING ENZYME, ISOFORM A-RELATED"/>
    <property type="match status" value="1"/>
</dbReference>
<proteinExistence type="inferred from homology"/>
<feature type="signal peptide" evidence="2">
    <location>
        <begin position="1"/>
        <end position="24"/>
    </location>
</feature>
<dbReference type="EMBL" id="CAJVQB010003082">
    <property type="protein sequence ID" value="CAG8597084.1"/>
    <property type="molecule type" value="Genomic_DNA"/>
</dbReference>
<organism evidence="4 5">
    <name type="scientific">Gigaspora margarita</name>
    <dbReference type="NCBI Taxonomy" id="4874"/>
    <lineage>
        <taxon>Eukaryota</taxon>
        <taxon>Fungi</taxon>
        <taxon>Fungi incertae sedis</taxon>
        <taxon>Mucoromycota</taxon>
        <taxon>Glomeromycotina</taxon>
        <taxon>Glomeromycetes</taxon>
        <taxon>Diversisporales</taxon>
        <taxon>Gigasporaceae</taxon>
        <taxon>Gigaspora</taxon>
    </lineage>
</organism>
<sequence>MTTLRIFVLLTLTLILLLDGYANAEQGYDSESTTVILTKQKPTYGNTLKNFINVNNAYLNQKYSRLKKRQSPSSNINLTDELLGDNYDFGYFGPITIANQTFNVTYDTGSFDLWVPNISCSLFVCGYHNRFDPSRSSTFQSSTNNFTIVYGLTSNQSVTGSQGQDTVIFGGVTITNQTFGLAANMPSIFASQVEDGILGLAAVNSRGFKVNGVMQSIKEQKQLSKNIIGFHFAREKNNSKDISFMTLGDVNQDAMIGSIGYNAANVSTGHWVIPLKDLKVDGIDLIHSRIPGAAALSDGQQVLWTIPCNTKSIVSLTFDSGSYPIDPSELVVYINQSHSLCLSGIQYSPLNFWLIGDVFLTSVYSVFDFDNYAVGFAESKIMANSHTSNTAINSFQTQNFALIIGITIILLFV</sequence>
<comment type="similarity">
    <text evidence="1">Belongs to the peptidase A1 family.</text>
</comment>
<dbReference type="InterPro" id="IPR034164">
    <property type="entry name" value="Pepsin-like_dom"/>
</dbReference>
<dbReference type="Gene3D" id="2.40.70.10">
    <property type="entry name" value="Acid Proteases"/>
    <property type="match status" value="2"/>
</dbReference>
<dbReference type="InterPro" id="IPR001461">
    <property type="entry name" value="Aspartic_peptidase_A1"/>
</dbReference>
<accession>A0ABN7UHC5</accession>
<dbReference type="InterPro" id="IPR033121">
    <property type="entry name" value="PEPTIDASE_A1"/>
</dbReference>
<dbReference type="InterPro" id="IPR021109">
    <property type="entry name" value="Peptidase_aspartic_dom_sf"/>
</dbReference>
<dbReference type="PROSITE" id="PS51767">
    <property type="entry name" value="PEPTIDASE_A1"/>
    <property type="match status" value="1"/>
</dbReference>
<dbReference type="PRINTS" id="PR00792">
    <property type="entry name" value="PEPSIN"/>
</dbReference>
<evidence type="ECO:0000313" key="5">
    <source>
        <dbReference type="Proteomes" id="UP000789901"/>
    </source>
</evidence>
<dbReference type="SUPFAM" id="SSF50630">
    <property type="entry name" value="Acid proteases"/>
    <property type="match status" value="1"/>
</dbReference>
<evidence type="ECO:0000256" key="2">
    <source>
        <dbReference type="SAM" id="SignalP"/>
    </source>
</evidence>
<dbReference type="Pfam" id="PF00026">
    <property type="entry name" value="Asp"/>
    <property type="match status" value="2"/>
</dbReference>
<comment type="caution">
    <text evidence="4">The sequence shown here is derived from an EMBL/GenBank/DDBJ whole genome shotgun (WGS) entry which is preliminary data.</text>
</comment>
<dbReference type="PANTHER" id="PTHR47966">
    <property type="entry name" value="BETA-SITE APP-CLEAVING ENZYME, ISOFORM A-RELATED"/>
    <property type="match status" value="1"/>
</dbReference>
<feature type="domain" description="Peptidase A1" evidence="3">
    <location>
        <begin position="91"/>
        <end position="377"/>
    </location>
</feature>
<keyword evidence="5" id="KW-1185">Reference proteome</keyword>
<name>A0ABN7UHC5_GIGMA</name>
<dbReference type="Proteomes" id="UP000789901">
    <property type="component" value="Unassembled WGS sequence"/>
</dbReference>
<evidence type="ECO:0000256" key="1">
    <source>
        <dbReference type="ARBA" id="ARBA00007447"/>
    </source>
</evidence>
<keyword evidence="2" id="KW-0732">Signal</keyword>